<name>A0ABM8AGN4_9DEIO</name>
<evidence type="ECO:0000313" key="2">
    <source>
        <dbReference type="Proteomes" id="UP001064971"/>
    </source>
</evidence>
<reference evidence="1" key="1">
    <citation type="submission" date="2022-07" db="EMBL/GenBank/DDBJ databases">
        <title>Complete Genome Sequence of the Radioresistant Bacterium Deinococcus aetherius ST0316, Isolated from the Air Dust collected in Lower Stratosphere above Japan.</title>
        <authorList>
            <person name="Satoh K."/>
            <person name="Hagiwara K."/>
            <person name="Katsumata K."/>
            <person name="Kubo A."/>
            <person name="Yokobori S."/>
            <person name="Yamagishi A."/>
            <person name="Oono Y."/>
            <person name="Narumi I."/>
        </authorList>
    </citation>
    <scope>NUCLEOTIDE SEQUENCE</scope>
    <source>
        <strain evidence="1">ST0316</strain>
    </source>
</reference>
<organism evidence="1 2">
    <name type="scientific">Deinococcus aetherius</name>
    <dbReference type="NCBI Taxonomy" id="200252"/>
    <lineage>
        <taxon>Bacteria</taxon>
        <taxon>Thermotogati</taxon>
        <taxon>Deinococcota</taxon>
        <taxon>Deinococci</taxon>
        <taxon>Deinococcales</taxon>
        <taxon>Deinococcaceae</taxon>
        <taxon>Deinococcus</taxon>
    </lineage>
</organism>
<dbReference type="RefSeq" id="WP_264775627.1">
    <property type="nucleotide sequence ID" value="NZ_AP026560.1"/>
</dbReference>
<accession>A0ABM8AGN4</accession>
<gene>
    <name evidence="1" type="ORF">DAETH_29230</name>
</gene>
<dbReference type="EMBL" id="AP026560">
    <property type="protein sequence ID" value="BDP42954.1"/>
    <property type="molecule type" value="Genomic_DNA"/>
</dbReference>
<sequence>MLTVKLHLCNGDVITTTLTLAQKNRLSRTLNQAVLPATPFILNAGGAELEIPWRTIGYISSEPVVKPEFQAQEQEAAD</sequence>
<proteinExistence type="predicted"/>
<protein>
    <submittedName>
        <fullName evidence="1">Uncharacterized protein</fullName>
    </submittedName>
</protein>
<dbReference type="Proteomes" id="UP001064971">
    <property type="component" value="Chromosome"/>
</dbReference>
<evidence type="ECO:0000313" key="1">
    <source>
        <dbReference type="EMBL" id="BDP42954.1"/>
    </source>
</evidence>
<keyword evidence="2" id="KW-1185">Reference proteome</keyword>